<feature type="domain" description="VWFA" evidence="3">
    <location>
        <begin position="685"/>
        <end position="869"/>
    </location>
</feature>
<feature type="compositionally biased region" description="Low complexity" evidence="1">
    <location>
        <begin position="1119"/>
        <end position="1144"/>
    </location>
</feature>
<keyword evidence="2" id="KW-1133">Transmembrane helix</keyword>
<feature type="compositionally biased region" description="Low complexity" evidence="1">
    <location>
        <begin position="1062"/>
        <end position="1071"/>
    </location>
</feature>
<feature type="compositionally biased region" description="Basic and acidic residues" evidence="1">
    <location>
        <begin position="1109"/>
        <end position="1118"/>
    </location>
</feature>
<dbReference type="Pfam" id="PF04773">
    <property type="entry name" value="FecR"/>
    <property type="match status" value="1"/>
</dbReference>
<dbReference type="Gene3D" id="3.40.50.410">
    <property type="entry name" value="von Willebrand factor, type A domain"/>
    <property type="match status" value="1"/>
</dbReference>
<dbReference type="Proteomes" id="UP000034883">
    <property type="component" value="Chromosome"/>
</dbReference>
<proteinExistence type="predicted"/>
<dbReference type="KEGG" id="samy:DB32_007685"/>
<dbReference type="InterPro" id="IPR011990">
    <property type="entry name" value="TPR-like_helical_dom_sf"/>
</dbReference>
<dbReference type="PROSITE" id="PS50234">
    <property type="entry name" value="VWFA"/>
    <property type="match status" value="1"/>
</dbReference>
<evidence type="ECO:0000313" key="5">
    <source>
        <dbReference type="EMBL" id="AKF10536.1"/>
    </source>
</evidence>
<dbReference type="InterPro" id="IPR002035">
    <property type="entry name" value="VWF_A"/>
</dbReference>
<feature type="compositionally biased region" description="Low complexity" evidence="1">
    <location>
        <begin position="1078"/>
        <end position="1089"/>
    </location>
</feature>
<name>A0A0F6W939_9BACT</name>
<dbReference type="InterPro" id="IPR036465">
    <property type="entry name" value="vWFA_dom_sf"/>
</dbReference>
<evidence type="ECO:0000259" key="3">
    <source>
        <dbReference type="PROSITE" id="PS50234"/>
    </source>
</evidence>
<dbReference type="SMART" id="SM00327">
    <property type="entry name" value="VWA"/>
    <property type="match status" value="1"/>
</dbReference>
<dbReference type="Gene3D" id="2.60.120.1440">
    <property type="match status" value="1"/>
</dbReference>
<feature type="domain" description="VIT" evidence="4">
    <location>
        <begin position="397"/>
        <end position="544"/>
    </location>
</feature>
<protein>
    <submittedName>
        <fullName evidence="5">Uncharacterized protein</fullName>
    </submittedName>
</protein>
<dbReference type="PROSITE" id="PS51468">
    <property type="entry name" value="VIT"/>
    <property type="match status" value="1"/>
</dbReference>
<dbReference type="STRING" id="927083.DB32_007685"/>
<reference evidence="5 6" key="1">
    <citation type="submission" date="2015-03" db="EMBL/GenBank/DDBJ databases">
        <title>Genome assembly of Sandaracinus amylolyticus DSM 53668.</title>
        <authorList>
            <person name="Sharma G."/>
            <person name="Subramanian S."/>
        </authorList>
    </citation>
    <scope>NUCLEOTIDE SEQUENCE [LARGE SCALE GENOMIC DNA]</scope>
    <source>
        <strain evidence="5 6">DSM 53668</strain>
    </source>
</reference>
<feature type="transmembrane region" description="Helical" evidence="2">
    <location>
        <begin position="152"/>
        <end position="175"/>
    </location>
</feature>
<dbReference type="CDD" id="cd00198">
    <property type="entry name" value="vWFA"/>
    <property type="match status" value="1"/>
</dbReference>
<dbReference type="SUPFAM" id="SSF53300">
    <property type="entry name" value="vWA-like"/>
    <property type="match status" value="1"/>
</dbReference>
<feature type="region of interest" description="Disordered" evidence="1">
    <location>
        <begin position="385"/>
        <end position="408"/>
    </location>
</feature>
<gene>
    <name evidence="5" type="ORF">DB32_007685</name>
</gene>
<dbReference type="InterPro" id="IPR013694">
    <property type="entry name" value="VIT"/>
</dbReference>
<organism evidence="5 6">
    <name type="scientific">Sandaracinus amylolyticus</name>
    <dbReference type="NCBI Taxonomy" id="927083"/>
    <lineage>
        <taxon>Bacteria</taxon>
        <taxon>Pseudomonadati</taxon>
        <taxon>Myxococcota</taxon>
        <taxon>Polyangia</taxon>
        <taxon>Polyangiales</taxon>
        <taxon>Sandaracinaceae</taxon>
        <taxon>Sandaracinus</taxon>
    </lineage>
</organism>
<keyword evidence="2" id="KW-0472">Membrane</keyword>
<dbReference type="OrthoDB" id="5477230at2"/>
<dbReference type="InterPro" id="IPR006860">
    <property type="entry name" value="FecR"/>
</dbReference>
<dbReference type="PANTHER" id="PTHR45737:SF6">
    <property type="entry name" value="VON WILLEBRAND FACTOR A DOMAIN-CONTAINING PROTEIN 5A"/>
    <property type="match status" value="1"/>
</dbReference>
<evidence type="ECO:0000259" key="4">
    <source>
        <dbReference type="PROSITE" id="PS51468"/>
    </source>
</evidence>
<dbReference type="SUPFAM" id="SSF48452">
    <property type="entry name" value="TPR-like"/>
    <property type="match status" value="1"/>
</dbReference>
<sequence>MNRNENMEKLLDELALVVDGDREAMERHADFLADDDEARDLKHDAMETAERLAEAGADYVPPADLEARLMAALDARAAGTVPAVEGTTRKTDPGFVLDPHAQAEIAKVEARMNEPAPIAERAVAPTVAMREVVEPAPREEAKKVEPARGNGLAKVIVLFGALGVAAAAAAALVVIGASMLGGGEEVAEGETETPVVIAQGATTGRVVEIARSSSDGASGVQVRAAGGAWQPATQGAEIAAGAAIRTDERTRARITLSDGSEMVLNHSTEVRFDPQQARRFELPAGEVLAEIAHLENGPNLGITVPTGRVEVLGTKFVLAATPESASVRVTRGTVRVHGANQGSREVKSGEEGVLRANAAPEVAPVMDLARSLSWSELNNVVAQDDPETTLPGIGSLRARRPGEREDRERPLTLARHDVRVRIVGNVARTEIEEVFRNDSDATLEGIYRFPLPADAQIARLALDVNGVMEEGAFVARERAQRIWRGVIRNATPVAERRPTEEFIWVPGPWRDPALLEWQRGGQFELRIFPIPAHGERRVVIAYTQTIAPTAEGRRYVYPLAHSRDESLRVGEFNVDVRVANAQRVNASGYQVRSAADADATRLSYQQTGFLPNGDLVIDYAIPGGERELAFWTYQGDAAQAPPAQSRDQDREVIDLQRQIAADSRPYVAFALRPELPARTEGAARDYVIVVDSSQSMVGERFQRASRLVSGVIAEMDRRDRFTVLACDYECRSMEGTAENARMRVPSAGEMSQVSQWLSRVEPAGASDLIATMRTASRAGSAQRETSRRVHVIYVGDGVASAGHRSTAALSSEAERLATSAHVAFTTVGIGGDADATSLAAIARSGGGHYVPFVPGQRASLAALSVLETTYGVALRDARLELPSGLVEVAPERLPTIRAGEEVIVTARMSSASELSGDVVLRGTVGGEPFEQRYPVRLVPSTAAGNRFVPALWAAHRIEQIEAAGRGEDEARIVAMSKAYSVMSRHTSLLVLESEAMFRAFGIDRAEAPVAQWTGEDDVEGGTAIGALALPPSEMGGVGDVLAGGAVTSSASGAGRSGGGEAAAGFATSGTRAARRAPAEPTVTEAAPMAEEAEERSRGRAADSSAVAQTRDDFDRAWREQQQQAPQRPPAAAAPTPTVPAMRPRGPGQWMRRVYYRVGEIQEDGAPSFREQEQARLAEESLRMQPDSRDRHRAAVRALSRAGNLERALEVAEAWFSRDRLDPEALVARADVLARLGRRDEALRLLTGVVDVRPDDAALHTRLAGAFERAGDEARACAHRISLAEIRNEDAEIVADAVRCERMASHRELAQLLLDGVREDRARTRAATLAEQADDARRSRGEITVEASWPGGDDVDVALIAPDGSRLSWMGGRTTIVGEDARRDGRETIGLSRATVGNYLVEVARTSPEQRGAIRGTLRIRALDGTRTVPFVIDDGERESVARIVVRRESRMEAVGAGW</sequence>
<accession>A0A0F6W939</accession>
<evidence type="ECO:0000256" key="2">
    <source>
        <dbReference type="SAM" id="Phobius"/>
    </source>
</evidence>
<dbReference type="PANTHER" id="PTHR45737">
    <property type="entry name" value="VON WILLEBRAND FACTOR A DOMAIN-CONTAINING PROTEIN 5A"/>
    <property type="match status" value="1"/>
</dbReference>
<feature type="region of interest" description="Disordered" evidence="1">
    <location>
        <begin position="1048"/>
        <end position="1145"/>
    </location>
</feature>
<dbReference type="Pfam" id="PF13768">
    <property type="entry name" value="VWA_3"/>
    <property type="match status" value="1"/>
</dbReference>
<keyword evidence="2" id="KW-0812">Transmembrane</keyword>
<evidence type="ECO:0000256" key="1">
    <source>
        <dbReference type="SAM" id="MobiDB-lite"/>
    </source>
</evidence>
<keyword evidence="6" id="KW-1185">Reference proteome</keyword>
<dbReference type="RefSeq" id="WP_053237494.1">
    <property type="nucleotide sequence ID" value="NZ_CP011125.1"/>
</dbReference>
<dbReference type="Gene3D" id="1.25.40.10">
    <property type="entry name" value="Tetratricopeptide repeat domain"/>
    <property type="match status" value="1"/>
</dbReference>
<dbReference type="EMBL" id="CP011125">
    <property type="protein sequence ID" value="AKF10536.1"/>
    <property type="molecule type" value="Genomic_DNA"/>
</dbReference>
<dbReference type="Pfam" id="PF08487">
    <property type="entry name" value="VIT"/>
    <property type="match status" value="1"/>
</dbReference>
<evidence type="ECO:0000313" key="6">
    <source>
        <dbReference type="Proteomes" id="UP000034883"/>
    </source>
</evidence>